<comment type="similarity">
    <text evidence="1">Belongs to the EndA/NucM nuclease family.</text>
</comment>
<gene>
    <name evidence="6" type="ORF">RNAN_3292</name>
</gene>
<dbReference type="Pfam" id="PF04231">
    <property type="entry name" value="Endonuclease_1"/>
    <property type="match status" value="1"/>
</dbReference>
<keyword evidence="6" id="KW-0255">Endonuclease</keyword>
<dbReference type="Proteomes" id="UP000004374">
    <property type="component" value="Unassembled WGS sequence"/>
</dbReference>
<evidence type="ECO:0000259" key="5">
    <source>
        <dbReference type="Pfam" id="PF02018"/>
    </source>
</evidence>
<dbReference type="GO" id="GO:0016798">
    <property type="term" value="F:hydrolase activity, acting on glycosyl bonds"/>
    <property type="evidence" value="ECO:0007669"/>
    <property type="project" value="InterPro"/>
</dbReference>
<dbReference type="InterPro" id="IPR007346">
    <property type="entry name" value="Endonuclease-I"/>
</dbReference>
<dbReference type="SUPFAM" id="SSF49785">
    <property type="entry name" value="Galactose-binding domain-like"/>
    <property type="match status" value="1"/>
</dbReference>
<accession>I1E1U2</accession>
<feature type="domain" description="CBM-cenC" evidence="5">
    <location>
        <begin position="25"/>
        <end position="141"/>
    </location>
</feature>
<organism evidence="6 7">
    <name type="scientific">Rheinheimera nanhaiensis E407-8</name>
    <dbReference type="NCBI Taxonomy" id="562729"/>
    <lineage>
        <taxon>Bacteria</taxon>
        <taxon>Pseudomonadati</taxon>
        <taxon>Pseudomonadota</taxon>
        <taxon>Gammaproteobacteria</taxon>
        <taxon>Chromatiales</taxon>
        <taxon>Chromatiaceae</taxon>
        <taxon>Rheinheimera</taxon>
    </lineage>
</organism>
<protein>
    <submittedName>
        <fullName evidence="6">Endonuclease I</fullName>
    </submittedName>
</protein>
<dbReference type="RefSeq" id="WP_008223667.1">
    <property type="nucleotide sequence ID" value="NZ_BAFK01000024.1"/>
</dbReference>
<feature type="chain" id="PRO_5003639688" evidence="4">
    <location>
        <begin position="26"/>
        <end position="542"/>
    </location>
</feature>
<proteinExistence type="inferred from homology"/>
<dbReference type="InterPro" id="IPR044925">
    <property type="entry name" value="His-Me_finger_sf"/>
</dbReference>
<dbReference type="EMBL" id="BAFK01000024">
    <property type="protein sequence ID" value="GAB60270.1"/>
    <property type="molecule type" value="Genomic_DNA"/>
</dbReference>
<dbReference type="AlphaFoldDB" id="I1E1U2"/>
<evidence type="ECO:0000313" key="7">
    <source>
        <dbReference type="Proteomes" id="UP000004374"/>
    </source>
</evidence>
<name>I1E1U2_9GAMM</name>
<dbReference type="SUPFAM" id="SSF54060">
    <property type="entry name" value="His-Me finger endonucleases"/>
    <property type="match status" value="1"/>
</dbReference>
<dbReference type="Gene3D" id="2.60.120.260">
    <property type="entry name" value="Galactose-binding domain-like"/>
    <property type="match status" value="1"/>
</dbReference>
<evidence type="ECO:0000256" key="1">
    <source>
        <dbReference type="ARBA" id="ARBA00006429"/>
    </source>
</evidence>
<evidence type="ECO:0000256" key="3">
    <source>
        <dbReference type="ARBA" id="ARBA00022801"/>
    </source>
</evidence>
<dbReference type="PANTHER" id="PTHR33607:SF2">
    <property type="entry name" value="ENDONUCLEASE-1"/>
    <property type="match status" value="1"/>
</dbReference>
<evidence type="ECO:0000313" key="6">
    <source>
        <dbReference type="EMBL" id="GAB60270.1"/>
    </source>
</evidence>
<dbReference type="GO" id="GO:0004519">
    <property type="term" value="F:endonuclease activity"/>
    <property type="evidence" value="ECO:0007669"/>
    <property type="project" value="UniProtKB-KW"/>
</dbReference>
<reference evidence="6 7" key="1">
    <citation type="journal article" date="2012" name="J. Bacteriol.">
        <title>Genome Sequence of the Protease-Producing Bacterium Rheinheimera nanhaiensis E407-8T, Isolated from Deep-Sea Sediment of the South China Sea.</title>
        <authorList>
            <person name="Zhang X.-Y."/>
            <person name="Zhang Y.-J."/>
            <person name="Qin Q.-L."/>
            <person name="Xie B.-B."/>
            <person name="Chen X.-L."/>
            <person name="Zhou B.-C."/>
            <person name="Zhang Y.-Z."/>
        </authorList>
    </citation>
    <scope>NUCLEOTIDE SEQUENCE [LARGE SCALE GENOMIC DNA]</scope>
    <source>
        <strain evidence="6 7">E407-8</strain>
    </source>
</reference>
<dbReference type="PANTHER" id="PTHR33607">
    <property type="entry name" value="ENDONUCLEASE-1"/>
    <property type="match status" value="1"/>
</dbReference>
<dbReference type="InterPro" id="IPR003305">
    <property type="entry name" value="CenC_carb-bd"/>
</dbReference>
<keyword evidence="2" id="KW-0540">Nuclease</keyword>
<evidence type="ECO:0000256" key="2">
    <source>
        <dbReference type="ARBA" id="ARBA00022722"/>
    </source>
</evidence>
<comment type="caution">
    <text evidence="6">The sequence shown here is derived from an EMBL/GenBank/DDBJ whole genome shotgun (WGS) entry which is preliminary data.</text>
</comment>
<dbReference type="InterPro" id="IPR008979">
    <property type="entry name" value="Galactose-bd-like_sf"/>
</dbReference>
<dbReference type="STRING" id="562729.RNAN_3292"/>
<dbReference type="PROSITE" id="PS51257">
    <property type="entry name" value="PROKAR_LIPOPROTEIN"/>
    <property type="match status" value="1"/>
</dbReference>
<evidence type="ECO:0000256" key="4">
    <source>
        <dbReference type="SAM" id="SignalP"/>
    </source>
</evidence>
<keyword evidence="4" id="KW-0732">Signal</keyword>
<sequence>MKKITMKNLSLALALFSCITGAAQATVLNGGFEQWSGNQPASWSLIDSGIALSPSTTIKLVGDKAAAITVNTGDQANTDIRQSVNVSAGQTYNFSTAVYHTEGHVRARLYVNGYQGYSNENLIGQWQTLSYSYTATSNTHIEVGLRFYDVSGFDGSELVYVDDFQPTTTPVEPPPAGCAATTATFSLTTDSYASETSWQLTDDDNQQPYASGSLSNNTLYTEQWCLTDGAYSFRIDDSYGDGICCSYGNGSYSLSINGVEVFTGGNFSYQQTHTFTVGSSGGDGTDLDAYYAEAAGLTGYTLKTALHNIIKSHTAQGYSALWTFFTVNELDNYYEQDGTILDIYSENPAATDAYVYAAGVDQCGTYNSEADCYNREHSFPRSWFGGAVEPMNSDVHHIFATDGFVNSKRSSYPYGKVGSASYTSANGSKLGTALSGSGYNGTVFEPIDEFKGDIARAYFYMATRYQDQLMGWQSNSTEANAALNGTSTQVFESWLLQLLKQWHQLDPVSQKERDRNDAAYQYQGNRNPFVDHPQFVSAIWGN</sequence>
<keyword evidence="3" id="KW-0378">Hydrolase</keyword>
<dbReference type="Pfam" id="PF02018">
    <property type="entry name" value="CBM_4_9"/>
    <property type="match status" value="1"/>
</dbReference>
<feature type="signal peptide" evidence="4">
    <location>
        <begin position="1"/>
        <end position="25"/>
    </location>
</feature>
<keyword evidence="7" id="KW-1185">Reference proteome</keyword>